<feature type="transmembrane region" description="Helical" evidence="8">
    <location>
        <begin position="127"/>
        <end position="146"/>
    </location>
</feature>
<dbReference type="RefSeq" id="WP_094784470.1">
    <property type="nucleotide sequence ID" value="NZ_BEDT01000002.1"/>
</dbReference>
<comment type="subcellular location">
    <subcellularLocation>
        <location evidence="1">Cell membrane</location>
        <topology evidence="1">Multi-pass membrane protein</topology>
    </subcellularLocation>
</comment>
<dbReference type="GO" id="GO:0005886">
    <property type="term" value="C:plasma membrane"/>
    <property type="evidence" value="ECO:0007669"/>
    <property type="project" value="UniProtKB-SubCell"/>
</dbReference>
<dbReference type="EMBL" id="BEDT01000002">
    <property type="protein sequence ID" value="GAX47422.1"/>
    <property type="molecule type" value="Genomic_DNA"/>
</dbReference>
<feature type="transmembrane region" description="Helical" evidence="8">
    <location>
        <begin position="37"/>
        <end position="57"/>
    </location>
</feature>
<evidence type="ECO:0000256" key="7">
    <source>
        <dbReference type="ARBA" id="ARBA00034125"/>
    </source>
</evidence>
<accession>A0A224XBW0</accession>
<keyword evidence="3" id="KW-0997">Cell inner membrane</keyword>
<evidence type="ECO:0000313" key="11">
    <source>
        <dbReference type="Proteomes" id="UP000218689"/>
    </source>
</evidence>
<dbReference type="InterPro" id="IPR050539">
    <property type="entry name" value="ThrE_Dicarb/AminoAcid_Exp"/>
</dbReference>
<feature type="domain" description="Threonine/Serine exporter ThrE" evidence="9">
    <location>
        <begin position="10"/>
        <end position="145"/>
    </location>
</feature>
<keyword evidence="11" id="KW-1185">Reference proteome</keyword>
<feature type="transmembrane region" description="Helical" evidence="8">
    <location>
        <begin position="89"/>
        <end position="107"/>
    </location>
</feature>
<dbReference type="InterPro" id="IPR024528">
    <property type="entry name" value="ThrE_2"/>
</dbReference>
<evidence type="ECO:0000256" key="4">
    <source>
        <dbReference type="ARBA" id="ARBA00022692"/>
    </source>
</evidence>
<dbReference type="GO" id="GO:0015744">
    <property type="term" value="P:succinate transport"/>
    <property type="evidence" value="ECO:0007669"/>
    <property type="project" value="TreeGrafter"/>
</dbReference>
<organism evidence="10 11">
    <name type="scientific">Pseudolactococcus reticulitermitis</name>
    <dbReference type="NCBI Taxonomy" id="2025039"/>
    <lineage>
        <taxon>Bacteria</taxon>
        <taxon>Bacillati</taxon>
        <taxon>Bacillota</taxon>
        <taxon>Bacilli</taxon>
        <taxon>Lactobacillales</taxon>
        <taxon>Streptococcaceae</taxon>
        <taxon>Pseudolactococcus</taxon>
    </lineage>
</organism>
<comment type="similarity">
    <text evidence="7">Belongs to the ThrE exporter (TC 2.A.79) family.</text>
</comment>
<evidence type="ECO:0000256" key="6">
    <source>
        <dbReference type="ARBA" id="ARBA00023136"/>
    </source>
</evidence>
<feature type="transmembrane region" description="Helical" evidence="8">
    <location>
        <begin position="6"/>
        <end position="25"/>
    </location>
</feature>
<protein>
    <recommendedName>
        <fullName evidence="9">Threonine/Serine exporter ThrE domain-containing protein</fullName>
    </recommendedName>
</protein>
<dbReference type="PANTHER" id="PTHR34390:SF1">
    <property type="entry name" value="SUCCINATE TRANSPORTER SUBUNIT YJJB-RELATED"/>
    <property type="match status" value="1"/>
</dbReference>
<evidence type="ECO:0000256" key="5">
    <source>
        <dbReference type="ARBA" id="ARBA00022989"/>
    </source>
</evidence>
<dbReference type="OrthoDB" id="9810047at2"/>
<feature type="transmembrane region" description="Helical" evidence="8">
    <location>
        <begin position="63"/>
        <end position="82"/>
    </location>
</feature>
<evidence type="ECO:0000313" key="10">
    <source>
        <dbReference type="EMBL" id="GAX47422.1"/>
    </source>
</evidence>
<gene>
    <name evidence="10" type="ORF">RsY01_1022</name>
</gene>
<evidence type="ECO:0000259" key="9">
    <source>
        <dbReference type="Pfam" id="PF12821"/>
    </source>
</evidence>
<sequence>MVIFLNLIGQTILAYISVFAFGIMLNIPRRTLNRAGLVGGSAWLVYELVLVLTQKLLDKNWRIVLGTLLASLVIGVMSLTMSRAQKVPVLIYNIPGIFPLVPGAQAYQVVRNLVAGNREVARQNFELLVIIAGAIVIGFWLAELINRLRSIDTSSRRLT</sequence>
<dbReference type="AlphaFoldDB" id="A0A224XBW0"/>
<evidence type="ECO:0000256" key="2">
    <source>
        <dbReference type="ARBA" id="ARBA00022475"/>
    </source>
</evidence>
<keyword evidence="5 8" id="KW-1133">Transmembrane helix</keyword>
<comment type="caution">
    <text evidence="10">The sequence shown here is derived from an EMBL/GenBank/DDBJ whole genome shotgun (WGS) entry which is preliminary data.</text>
</comment>
<dbReference type="PANTHER" id="PTHR34390">
    <property type="entry name" value="UPF0442 PROTEIN YJJB-RELATED"/>
    <property type="match status" value="1"/>
</dbReference>
<keyword evidence="2" id="KW-1003">Cell membrane</keyword>
<proteinExistence type="inferred from homology"/>
<evidence type="ECO:0000256" key="8">
    <source>
        <dbReference type="SAM" id="Phobius"/>
    </source>
</evidence>
<evidence type="ECO:0000256" key="3">
    <source>
        <dbReference type="ARBA" id="ARBA00022519"/>
    </source>
</evidence>
<evidence type="ECO:0000256" key="1">
    <source>
        <dbReference type="ARBA" id="ARBA00004651"/>
    </source>
</evidence>
<reference evidence="11" key="1">
    <citation type="submission" date="2017-08" db="EMBL/GenBank/DDBJ databases">
        <title>Draft genome sequence of Lactococcus sp. strain Rs-Y01, isolated from the gut of the lower termite Reticulitermes speratus.</title>
        <authorList>
            <person name="Ohkuma M."/>
            <person name="Yuki M."/>
        </authorList>
    </citation>
    <scope>NUCLEOTIDE SEQUENCE [LARGE SCALE GENOMIC DNA]</scope>
    <source>
        <strain evidence="11">Rs-Y01</strain>
    </source>
</reference>
<keyword evidence="4 8" id="KW-0812">Transmembrane</keyword>
<dbReference type="Proteomes" id="UP000218689">
    <property type="component" value="Unassembled WGS sequence"/>
</dbReference>
<name>A0A224XBW0_9LACT</name>
<dbReference type="Pfam" id="PF12821">
    <property type="entry name" value="ThrE_2"/>
    <property type="match status" value="1"/>
</dbReference>
<keyword evidence="6 8" id="KW-0472">Membrane</keyword>